<dbReference type="InterPro" id="IPR002130">
    <property type="entry name" value="Cyclophilin-type_PPIase_dom"/>
</dbReference>
<keyword evidence="4" id="KW-0812">Transmembrane</keyword>
<accession>A0ABQ3B1I5</accession>
<feature type="transmembrane region" description="Helical" evidence="4">
    <location>
        <begin position="258"/>
        <end position="276"/>
    </location>
</feature>
<dbReference type="PRINTS" id="PR00153">
    <property type="entry name" value="CSAPPISMRASE"/>
</dbReference>
<organism evidence="6 7">
    <name type="scientific">Cellvibrio zantedeschiae</name>
    <dbReference type="NCBI Taxonomy" id="1237077"/>
    <lineage>
        <taxon>Bacteria</taxon>
        <taxon>Pseudomonadati</taxon>
        <taxon>Pseudomonadota</taxon>
        <taxon>Gammaproteobacteria</taxon>
        <taxon>Cellvibrionales</taxon>
        <taxon>Cellvibrionaceae</taxon>
        <taxon>Cellvibrio</taxon>
    </lineage>
</organism>
<comment type="function">
    <text evidence="3">PPIases accelerate the folding of proteins. It catalyzes the cis-trans isomerization of proline imidic peptide bonds in oligopeptides.</text>
</comment>
<dbReference type="PANTHER" id="PTHR45625:SF4">
    <property type="entry name" value="PEPTIDYLPROLYL ISOMERASE DOMAIN AND WD REPEAT-CONTAINING PROTEIN 1"/>
    <property type="match status" value="1"/>
</dbReference>
<evidence type="ECO:0000256" key="2">
    <source>
        <dbReference type="ARBA" id="ARBA00023235"/>
    </source>
</evidence>
<dbReference type="PROSITE" id="PS50072">
    <property type="entry name" value="CSA_PPIASE_2"/>
    <property type="match status" value="1"/>
</dbReference>
<proteinExistence type="inferred from homology"/>
<dbReference type="EC" id="5.2.1.8" evidence="3"/>
<dbReference type="InterPro" id="IPR044666">
    <property type="entry name" value="Cyclophilin_A-like"/>
</dbReference>
<feature type="chain" id="PRO_5045009301" description="Peptidyl-prolyl cis-trans isomerase" evidence="3">
    <location>
        <begin position="38"/>
        <end position="279"/>
    </location>
</feature>
<dbReference type="SUPFAM" id="SSF50891">
    <property type="entry name" value="Cyclophilin-like"/>
    <property type="match status" value="1"/>
</dbReference>
<keyword evidence="4" id="KW-0472">Membrane</keyword>
<reference evidence="7" key="1">
    <citation type="journal article" date="2019" name="Int. J. Syst. Evol. Microbiol.">
        <title>The Global Catalogue of Microorganisms (GCM) 10K type strain sequencing project: providing services to taxonomists for standard genome sequencing and annotation.</title>
        <authorList>
            <consortium name="The Broad Institute Genomics Platform"/>
            <consortium name="The Broad Institute Genome Sequencing Center for Infectious Disease"/>
            <person name="Wu L."/>
            <person name="Ma J."/>
        </authorList>
    </citation>
    <scope>NUCLEOTIDE SEQUENCE [LARGE SCALE GENOMIC DNA]</scope>
    <source>
        <strain evidence="7">KCTC 32239</strain>
    </source>
</reference>
<comment type="similarity">
    <text evidence="3">Belongs to the cyclophilin-type PPIase family.</text>
</comment>
<name>A0ABQ3B1I5_9GAMM</name>
<protein>
    <recommendedName>
        <fullName evidence="3">Peptidyl-prolyl cis-trans isomerase</fullName>
        <shortName evidence="3">PPIase</shortName>
        <ecNumber evidence="3">5.2.1.8</ecNumber>
    </recommendedName>
</protein>
<keyword evidence="1 3" id="KW-0697">Rotamase</keyword>
<dbReference type="Gene3D" id="2.40.100.10">
    <property type="entry name" value="Cyclophilin-like"/>
    <property type="match status" value="1"/>
</dbReference>
<keyword evidence="7" id="KW-1185">Reference proteome</keyword>
<evidence type="ECO:0000313" key="6">
    <source>
        <dbReference type="EMBL" id="GGY70805.1"/>
    </source>
</evidence>
<gene>
    <name evidence="6" type="ORF">GCM10011613_14140</name>
</gene>
<dbReference type="Pfam" id="PF00160">
    <property type="entry name" value="Pro_isomerase"/>
    <property type="match status" value="1"/>
</dbReference>
<dbReference type="RefSeq" id="WP_189417060.1">
    <property type="nucleotide sequence ID" value="NZ_BMYZ01000001.1"/>
</dbReference>
<feature type="signal peptide" evidence="3">
    <location>
        <begin position="1"/>
        <end position="37"/>
    </location>
</feature>
<dbReference type="InterPro" id="IPR029000">
    <property type="entry name" value="Cyclophilin-like_dom_sf"/>
</dbReference>
<evidence type="ECO:0000256" key="4">
    <source>
        <dbReference type="SAM" id="Phobius"/>
    </source>
</evidence>
<evidence type="ECO:0000313" key="7">
    <source>
        <dbReference type="Proteomes" id="UP000619761"/>
    </source>
</evidence>
<dbReference type="PANTHER" id="PTHR45625">
    <property type="entry name" value="PEPTIDYL-PROLYL CIS-TRANS ISOMERASE-RELATED"/>
    <property type="match status" value="1"/>
</dbReference>
<comment type="catalytic activity">
    <reaction evidence="3">
        <text>[protein]-peptidylproline (omega=180) = [protein]-peptidylproline (omega=0)</text>
        <dbReference type="Rhea" id="RHEA:16237"/>
        <dbReference type="Rhea" id="RHEA-COMP:10747"/>
        <dbReference type="Rhea" id="RHEA-COMP:10748"/>
        <dbReference type="ChEBI" id="CHEBI:83833"/>
        <dbReference type="ChEBI" id="CHEBI:83834"/>
        <dbReference type="EC" id="5.2.1.8"/>
    </reaction>
</comment>
<comment type="caution">
    <text evidence="6">The sequence shown here is derived from an EMBL/GenBank/DDBJ whole genome shotgun (WGS) entry which is preliminary data.</text>
</comment>
<evidence type="ECO:0000259" key="5">
    <source>
        <dbReference type="PROSITE" id="PS50072"/>
    </source>
</evidence>
<keyword evidence="4" id="KW-1133">Transmembrane helix</keyword>
<keyword evidence="2 3" id="KW-0413">Isomerase</keyword>
<dbReference type="EMBL" id="BMYZ01000001">
    <property type="protein sequence ID" value="GGY70805.1"/>
    <property type="molecule type" value="Genomic_DNA"/>
</dbReference>
<sequence>MFLNAINQSKHAVTNIKRHIKLLGLSAALLAAPQAMATIVQFQTVMGDFQVNLYDKATPKTVENFLTYVKAGAYSNSIIHRAVPGFIVQGGGFKYDNKFPLVEVTQNAAVINEPVYANKRGTIAMAKVGGNPNSATNQWFFNSVDNSGNLDSQNGGFTVFGEVTGNGMAIVDAMAALNTFNLGTNSAFTDLPLRNYTTADANNNVAVTDKNLVMILNIVIIDANVDTAANLTPAKTTYTPTSNGGGGSSNNSSGGGGGSTGLISLLFLAALGTFGFRRK</sequence>
<keyword evidence="3" id="KW-0732">Signal</keyword>
<evidence type="ECO:0000256" key="1">
    <source>
        <dbReference type="ARBA" id="ARBA00023110"/>
    </source>
</evidence>
<dbReference type="Proteomes" id="UP000619761">
    <property type="component" value="Unassembled WGS sequence"/>
</dbReference>
<feature type="domain" description="PPIase cyclophilin-type" evidence="5">
    <location>
        <begin position="36"/>
        <end position="203"/>
    </location>
</feature>
<evidence type="ECO:0000256" key="3">
    <source>
        <dbReference type="RuleBase" id="RU363019"/>
    </source>
</evidence>